<organism evidence="4 5">
    <name type="scientific">Effrenium voratum</name>
    <dbReference type="NCBI Taxonomy" id="2562239"/>
    <lineage>
        <taxon>Eukaryota</taxon>
        <taxon>Sar</taxon>
        <taxon>Alveolata</taxon>
        <taxon>Dinophyceae</taxon>
        <taxon>Suessiales</taxon>
        <taxon>Symbiodiniaceae</taxon>
        <taxon>Effrenium</taxon>
    </lineage>
</organism>
<dbReference type="Gene3D" id="1.25.40.20">
    <property type="entry name" value="Ankyrin repeat-containing domain"/>
    <property type="match status" value="4"/>
</dbReference>
<dbReference type="InterPro" id="IPR002110">
    <property type="entry name" value="Ankyrin_rpt"/>
</dbReference>
<feature type="repeat" description="ANK" evidence="3">
    <location>
        <begin position="491"/>
        <end position="523"/>
    </location>
</feature>
<dbReference type="PANTHER" id="PTHR24198">
    <property type="entry name" value="ANKYRIN REPEAT AND PROTEIN KINASE DOMAIN-CONTAINING PROTEIN"/>
    <property type="match status" value="1"/>
</dbReference>
<dbReference type="PANTHER" id="PTHR24198:SF165">
    <property type="entry name" value="ANKYRIN REPEAT-CONTAINING PROTEIN-RELATED"/>
    <property type="match status" value="1"/>
</dbReference>
<evidence type="ECO:0000256" key="3">
    <source>
        <dbReference type="PROSITE-ProRule" id="PRU00023"/>
    </source>
</evidence>
<dbReference type="SMART" id="SM00248">
    <property type="entry name" value="ANK"/>
    <property type="match status" value="14"/>
</dbReference>
<feature type="repeat" description="ANK" evidence="3">
    <location>
        <begin position="563"/>
        <end position="595"/>
    </location>
</feature>
<feature type="repeat" description="ANK" evidence="3">
    <location>
        <begin position="390"/>
        <end position="422"/>
    </location>
</feature>
<proteinExistence type="predicted"/>
<dbReference type="EMBL" id="CAUJNA010003852">
    <property type="protein sequence ID" value="CAJ1411045.1"/>
    <property type="molecule type" value="Genomic_DNA"/>
</dbReference>
<feature type="repeat" description="ANK" evidence="3">
    <location>
        <begin position="825"/>
        <end position="857"/>
    </location>
</feature>
<keyword evidence="5" id="KW-1185">Reference proteome</keyword>
<dbReference type="Pfam" id="PF00023">
    <property type="entry name" value="Ank"/>
    <property type="match status" value="2"/>
</dbReference>
<dbReference type="AlphaFoldDB" id="A0AA36JSM3"/>
<name>A0AA36JSM3_9DINO</name>
<reference evidence="4" key="1">
    <citation type="submission" date="2023-08" db="EMBL/GenBank/DDBJ databases">
        <authorList>
            <person name="Chen Y."/>
            <person name="Shah S."/>
            <person name="Dougan E. K."/>
            <person name="Thang M."/>
            <person name="Chan C."/>
        </authorList>
    </citation>
    <scope>NUCLEOTIDE SEQUENCE</scope>
</reference>
<feature type="repeat" description="ANK" evidence="3">
    <location>
        <begin position="458"/>
        <end position="490"/>
    </location>
</feature>
<keyword evidence="1" id="KW-0677">Repeat</keyword>
<dbReference type="SUPFAM" id="SSF48403">
    <property type="entry name" value="Ankyrin repeat"/>
    <property type="match status" value="2"/>
</dbReference>
<protein>
    <submittedName>
        <fullName evidence="4">Uncharacterized protein</fullName>
    </submittedName>
</protein>
<evidence type="ECO:0000313" key="5">
    <source>
        <dbReference type="Proteomes" id="UP001178507"/>
    </source>
</evidence>
<gene>
    <name evidence="4" type="ORF">EVOR1521_LOCUS31716</name>
</gene>
<comment type="caution">
    <text evidence="4">The sequence shown here is derived from an EMBL/GenBank/DDBJ whole genome shotgun (WGS) entry which is preliminary data.</text>
</comment>
<dbReference type="Proteomes" id="UP001178507">
    <property type="component" value="Unassembled WGS sequence"/>
</dbReference>
<evidence type="ECO:0000256" key="2">
    <source>
        <dbReference type="ARBA" id="ARBA00023043"/>
    </source>
</evidence>
<dbReference type="PROSITE" id="PS50088">
    <property type="entry name" value="ANK_REPEAT"/>
    <property type="match status" value="7"/>
</dbReference>
<evidence type="ECO:0000256" key="1">
    <source>
        <dbReference type="ARBA" id="ARBA00022737"/>
    </source>
</evidence>
<feature type="repeat" description="ANK" evidence="3">
    <location>
        <begin position="627"/>
        <end position="659"/>
    </location>
</feature>
<feature type="repeat" description="ANK" evidence="3">
    <location>
        <begin position="424"/>
        <end position="456"/>
    </location>
</feature>
<accession>A0AA36JSM3</accession>
<dbReference type="InterPro" id="IPR036770">
    <property type="entry name" value="Ankyrin_rpt-contain_sf"/>
</dbReference>
<dbReference type="PROSITE" id="PS50297">
    <property type="entry name" value="ANK_REP_REGION"/>
    <property type="match status" value="2"/>
</dbReference>
<sequence>MERSECYADEVTAETCGALQNAKRVLGAADILEAPPDWAEVPRGRDLFVPGWGGFDVAEAWKACGKQIPSVAELRSYGYLAKYFPSVDDMSRMRLLKVLHSPHSLLARYVVQQRSFWCEAGRLNRLDEVEAYWLDFRVSNPSRALKEEPKRLLNRLARDRAVAEHPLIHFQHLSGQPSALFNEARLLSRDEQEESASFELSVLEDSHSIVRAAQELNNCAADYIRDVRQKRCALVVLRSQKKLLAMGEWDLHDQRWSQISEHSDEPVRSEWLYMYEQMEGEGLYPVKAVLLLPEVSDAKHFPEAGEDKVSIFSSGGESCLERMCNDTMFGLEPCLGWSEMLGEVTHAEAASALLLWTSVSPLSSECELNVHAVARALLCCRADPDVMTDCGWTSLMFAVMGQQQSLVAQLLEAAADVDARSAQSGRTALMLAASIGNMGLVCRLVTASAALDSAARIDGRTALLLAVEAGAWGIAEFLLQAEADVNAPRFDGKTVVMLSVEANQMDLMKQLVHRRADLNAKADGGLTVISLAMETKRMPGLKEILQTLANGQCDLNVSCPGKHPASALALAASAGNMEVVELLLQCRASVHGGDSRDICIGPLDAASRSEKWAAVRRLVELQADPNTGKSVLIQAVKSGEQDLVDFLCSNGASTNAMDEHMSASTAAAAANHPGVLKILAAARADLDASPALGLPPLLVAAQAKRWAAFHQLVELRAHIEVRDSELRTALIIAASHGNAKAVSGLVEQRAELEARSKSGQTALLAAARQQSWMVVRRLAEVRADLDAVETANAKPVILHLAETSQWDTLIHFARHGSNLEVRGQAGRTVLMYAAECGLDDVAWWLLKCQADPNAEDDKGETALLKACNRELEGFMRILWEGGAHIETAAKQSRIPAMSKLLRRWSGDDEDD</sequence>
<keyword evidence="2 3" id="KW-0040">ANK repeat</keyword>
<evidence type="ECO:0000313" key="4">
    <source>
        <dbReference type="EMBL" id="CAJ1411045.1"/>
    </source>
</evidence>
<dbReference type="Pfam" id="PF12796">
    <property type="entry name" value="Ank_2"/>
    <property type="match status" value="4"/>
</dbReference>